<evidence type="ECO:0000313" key="3">
    <source>
        <dbReference type="Proteomes" id="UP000006352"/>
    </source>
</evidence>
<name>J4I997_9APHY</name>
<dbReference type="GeneID" id="24095692"/>
<dbReference type="Proteomes" id="UP000006352">
    <property type="component" value="Unassembled WGS sequence"/>
</dbReference>
<dbReference type="InterPro" id="IPR052184">
    <property type="entry name" value="SDR_enzymes"/>
</dbReference>
<dbReference type="SUPFAM" id="SSF51735">
    <property type="entry name" value="NAD(P)-binding Rossmann-fold domains"/>
    <property type="match status" value="1"/>
</dbReference>
<dbReference type="Pfam" id="PF00106">
    <property type="entry name" value="adh_short"/>
    <property type="match status" value="1"/>
</dbReference>
<dbReference type="InParanoid" id="J4I997"/>
<dbReference type="EMBL" id="HE797004">
    <property type="protein sequence ID" value="CCM00781.1"/>
    <property type="molecule type" value="Genomic_DNA"/>
</dbReference>
<dbReference type="InterPro" id="IPR002347">
    <property type="entry name" value="SDR_fam"/>
</dbReference>
<keyword evidence="3" id="KW-1185">Reference proteome</keyword>
<organism evidence="2 3">
    <name type="scientific">Fibroporia radiculosa</name>
    <dbReference type="NCBI Taxonomy" id="599839"/>
    <lineage>
        <taxon>Eukaryota</taxon>
        <taxon>Fungi</taxon>
        <taxon>Dikarya</taxon>
        <taxon>Basidiomycota</taxon>
        <taxon>Agaricomycotina</taxon>
        <taxon>Agaricomycetes</taxon>
        <taxon>Polyporales</taxon>
        <taxon>Fibroporiaceae</taxon>
        <taxon>Fibroporia</taxon>
    </lineage>
</organism>
<dbReference type="CDD" id="cd05325">
    <property type="entry name" value="carb_red_sniffer_like_SDR_c"/>
    <property type="match status" value="1"/>
</dbReference>
<dbReference type="GO" id="GO:0016616">
    <property type="term" value="F:oxidoreductase activity, acting on the CH-OH group of donors, NAD or NADP as acceptor"/>
    <property type="evidence" value="ECO:0007669"/>
    <property type="project" value="TreeGrafter"/>
</dbReference>
<protein>
    <recommendedName>
        <fullName evidence="4">NAD(P)-binding protein</fullName>
    </recommendedName>
</protein>
<gene>
    <name evidence="2" type="ORF">FIBRA_02823</name>
</gene>
<dbReference type="AlphaFoldDB" id="J4I997"/>
<evidence type="ECO:0008006" key="4">
    <source>
        <dbReference type="Google" id="ProtNLM"/>
    </source>
</evidence>
<dbReference type="InterPro" id="IPR020904">
    <property type="entry name" value="Sc_DH/Rdtase_CS"/>
</dbReference>
<dbReference type="OrthoDB" id="9876299at2759"/>
<dbReference type="FunCoup" id="J4I997">
    <property type="interactions" value="97"/>
</dbReference>
<keyword evidence="1" id="KW-0521">NADP</keyword>
<dbReference type="PANTHER" id="PTHR45458">
    <property type="entry name" value="SHORT-CHAIN DEHYDROGENASE/REDUCTASE SDR"/>
    <property type="match status" value="1"/>
</dbReference>
<evidence type="ECO:0000256" key="1">
    <source>
        <dbReference type="ARBA" id="ARBA00022857"/>
    </source>
</evidence>
<accession>J4I997</accession>
<dbReference type="PANTHER" id="PTHR45458:SF3">
    <property type="entry name" value="CHAIN DEHYDROGENASE (ATSC), PUTATIVE-RELATED"/>
    <property type="match status" value="1"/>
</dbReference>
<dbReference type="PRINTS" id="PR00081">
    <property type="entry name" value="GDHRDH"/>
</dbReference>
<evidence type="ECO:0000313" key="2">
    <source>
        <dbReference type="EMBL" id="CCM00781.1"/>
    </source>
</evidence>
<dbReference type="PROSITE" id="PS00061">
    <property type="entry name" value="ADH_SHORT"/>
    <property type="match status" value="1"/>
</dbReference>
<reference evidence="2 3" key="1">
    <citation type="journal article" date="2012" name="Appl. Environ. Microbiol.">
        <title>Short-read sequencing for genomic analysis of the brown rot fungus Fibroporia radiculosa.</title>
        <authorList>
            <person name="Tang J.D."/>
            <person name="Perkins A.D."/>
            <person name="Sonstegard T.S."/>
            <person name="Schroeder S.G."/>
            <person name="Burgess S.C."/>
            <person name="Diehl S.V."/>
        </authorList>
    </citation>
    <scope>NUCLEOTIDE SEQUENCE [LARGE SCALE GENOMIC DNA]</scope>
    <source>
        <strain evidence="2 3">TFFH 294</strain>
    </source>
</reference>
<proteinExistence type="predicted"/>
<dbReference type="HOGENOM" id="CLU_010194_9_2_1"/>
<dbReference type="Gene3D" id="3.40.50.720">
    <property type="entry name" value="NAD(P)-binding Rossmann-like Domain"/>
    <property type="match status" value="1"/>
</dbReference>
<sequence>MPSYVVVGASRGLGLEFVKQLLAKGNVVIALARKPASSEGLVAIQDKNLHVVQADIVDSESLKKAASETAQITGGSLDVLINNAAYVSYSFHTIADPPSESALLDDLNKGWNTNVLGPILTTNAFLPLLRKGSLKKILTLSSGLGDPALVLESGFAGQVGYCVSKAAVEMVNVQYANALKHEGFTFLAISPGVVKTAQTAPPAEFLPYIQKQGEQFASVYPHWKGPIEPPESVGSMLGVFDNTTVADSGKFVSHLGNRNWL</sequence>
<dbReference type="InterPro" id="IPR036291">
    <property type="entry name" value="NAD(P)-bd_dom_sf"/>
</dbReference>
<dbReference type="RefSeq" id="XP_012180064.1">
    <property type="nucleotide sequence ID" value="XM_012324674.1"/>
</dbReference>